<gene>
    <name evidence="9" type="ORF">ILEXP_LOCUS52016</name>
</gene>
<dbReference type="EMBL" id="CAUOFW020008173">
    <property type="protein sequence ID" value="CAK9181906.1"/>
    <property type="molecule type" value="Genomic_DNA"/>
</dbReference>
<keyword evidence="3 8" id="KW-0812">Transmembrane</keyword>
<dbReference type="PANTHER" id="PTHR31942">
    <property type="entry name" value="MLO-LIKE PROTEIN 1"/>
    <property type="match status" value="1"/>
</dbReference>
<evidence type="ECO:0000256" key="8">
    <source>
        <dbReference type="SAM" id="Phobius"/>
    </source>
</evidence>
<evidence type="ECO:0000256" key="2">
    <source>
        <dbReference type="ARBA" id="ARBA00006574"/>
    </source>
</evidence>
<keyword evidence="4" id="KW-0611">Plant defense</keyword>
<dbReference type="Proteomes" id="UP001642360">
    <property type="component" value="Unassembled WGS sequence"/>
</dbReference>
<dbReference type="PANTHER" id="PTHR31942:SF54">
    <property type="entry name" value="MLO-LIKE PROTEIN 13"/>
    <property type="match status" value="1"/>
</dbReference>
<keyword evidence="5 8" id="KW-1133">Transmembrane helix</keyword>
<evidence type="ECO:0000313" key="9">
    <source>
        <dbReference type="EMBL" id="CAK9181906.1"/>
    </source>
</evidence>
<evidence type="ECO:0000313" key="10">
    <source>
        <dbReference type="Proteomes" id="UP001642360"/>
    </source>
</evidence>
<keyword evidence="7" id="KW-0568">Pathogenesis-related protein</keyword>
<dbReference type="GO" id="GO:0006952">
    <property type="term" value="P:defense response"/>
    <property type="evidence" value="ECO:0007669"/>
    <property type="project" value="UniProtKB-KW"/>
</dbReference>
<feature type="transmembrane region" description="Helical" evidence="8">
    <location>
        <begin position="197"/>
        <end position="215"/>
    </location>
</feature>
<keyword evidence="6 8" id="KW-0472">Membrane</keyword>
<feature type="transmembrane region" description="Helical" evidence="8">
    <location>
        <begin position="172"/>
        <end position="191"/>
    </location>
</feature>
<evidence type="ECO:0008006" key="11">
    <source>
        <dbReference type="Google" id="ProtNLM"/>
    </source>
</evidence>
<reference evidence="9 10" key="1">
    <citation type="submission" date="2024-02" db="EMBL/GenBank/DDBJ databases">
        <authorList>
            <person name="Vignale AGUSTIN F."/>
            <person name="Sosa J E."/>
            <person name="Modenutti C."/>
        </authorList>
    </citation>
    <scope>NUCLEOTIDE SEQUENCE [LARGE SCALE GENOMIC DNA]</scope>
</reference>
<organism evidence="9 10">
    <name type="scientific">Ilex paraguariensis</name>
    <name type="common">yerba mate</name>
    <dbReference type="NCBI Taxonomy" id="185542"/>
    <lineage>
        <taxon>Eukaryota</taxon>
        <taxon>Viridiplantae</taxon>
        <taxon>Streptophyta</taxon>
        <taxon>Embryophyta</taxon>
        <taxon>Tracheophyta</taxon>
        <taxon>Spermatophyta</taxon>
        <taxon>Magnoliopsida</taxon>
        <taxon>eudicotyledons</taxon>
        <taxon>Gunneridae</taxon>
        <taxon>Pentapetalae</taxon>
        <taxon>asterids</taxon>
        <taxon>campanulids</taxon>
        <taxon>Aquifoliales</taxon>
        <taxon>Aquifoliaceae</taxon>
        <taxon>Ilex</taxon>
    </lineage>
</organism>
<accession>A0ABC8ULG0</accession>
<comment type="subcellular location">
    <subcellularLocation>
        <location evidence="1">Membrane</location>
        <topology evidence="1">Multi-pass membrane protein</topology>
    </subcellularLocation>
</comment>
<evidence type="ECO:0000256" key="6">
    <source>
        <dbReference type="ARBA" id="ARBA00023136"/>
    </source>
</evidence>
<evidence type="ECO:0000256" key="5">
    <source>
        <dbReference type="ARBA" id="ARBA00022989"/>
    </source>
</evidence>
<dbReference type="InterPro" id="IPR004326">
    <property type="entry name" value="Mlo"/>
</dbReference>
<feature type="transmembrane region" description="Helical" evidence="8">
    <location>
        <begin position="47"/>
        <end position="68"/>
    </location>
</feature>
<dbReference type="Pfam" id="PF03094">
    <property type="entry name" value="Mlo"/>
    <property type="match status" value="1"/>
</dbReference>
<dbReference type="GO" id="GO:0016020">
    <property type="term" value="C:membrane"/>
    <property type="evidence" value="ECO:0007669"/>
    <property type="project" value="UniProtKB-SubCell"/>
</dbReference>
<dbReference type="AlphaFoldDB" id="A0ABC8ULG0"/>
<protein>
    <recommendedName>
        <fullName evidence="11">MLO-like protein</fullName>
    </recommendedName>
</protein>
<proteinExistence type="inferred from homology"/>
<comment type="similarity">
    <text evidence="2">Belongs to the MLO family.</text>
</comment>
<comment type="caution">
    <text evidence="9">The sequence shown here is derived from an EMBL/GenBank/DDBJ whole genome shotgun (WGS) entry which is preliminary data.</text>
</comment>
<name>A0ABC8ULG0_9AQUA</name>
<evidence type="ECO:0000256" key="4">
    <source>
        <dbReference type="ARBA" id="ARBA00022821"/>
    </source>
</evidence>
<evidence type="ECO:0000256" key="1">
    <source>
        <dbReference type="ARBA" id="ARBA00004141"/>
    </source>
</evidence>
<keyword evidence="10" id="KW-1185">Reference proteome</keyword>
<sequence>MLPCKMESVSHQTTKNGRRLLSENIASQRCAHKGKVPLLSIEALHQLHIFIFVMAVVHAIFCATTMVLGGAKIRHWKNWEDSIRNELSKPQEARTPHLQHHRIFSERAGLYWRRSAVVSWLISFLKQFYGSVTKSDYIALRSGFIRAHIPSNPEFDFHKYMVRTLAVDFKKIVGISWYLWLFVVAFLLLNIEGWHTYFWLSFVPLLLLLLVGAKLEHIITHLAEEAALKRMGP</sequence>
<evidence type="ECO:0000256" key="3">
    <source>
        <dbReference type="ARBA" id="ARBA00022692"/>
    </source>
</evidence>
<evidence type="ECO:0000256" key="7">
    <source>
        <dbReference type="ARBA" id="ARBA00023265"/>
    </source>
</evidence>